<dbReference type="AlphaFoldDB" id="A0A3M7Q476"/>
<sequence length="71" mass="8453">MLEQKKLFDWTEMNIMLNGIKTNISFMTKLFKKKIASNVQSIYNEKAFSLQCFYKTHLKITEILTKIVIDF</sequence>
<reference evidence="1 2" key="1">
    <citation type="journal article" date="2018" name="Sci. Rep.">
        <title>Genomic signatures of local adaptation to the degree of environmental predictability in rotifers.</title>
        <authorList>
            <person name="Franch-Gras L."/>
            <person name="Hahn C."/>
            <person name="Garcia-Roger E.M."/>
            <person name="Carmona M.J."/>
            <person name="Serra M."/>
            <person name="Gomez A."/>
        </authorList>
    </citation>
    <scope>NUCLEOTIDE SEQUENCE [LARGE SCALE GENOMIC DNA]</scope>
    <source>
        <strain evidence="1">HYR1</strain>
    </source>
</reference>
<keyword evidence="2" id="KW-1185">Reference proteome</keyword>
<name>A0A3M7Q476_BRAPC</name>
<accession>A0A3M7Q476</accession>
<dbReference type="EMBL" id="REGN01007504">
    <property type="protein sequence ID" value="RNA06063.1"/>
    <property type="molecule type" value="Genomic_DNA"/>
</dbReference>
<dbReference type="Proteomes" id="UP000276133">
    <property type="component" value="Unassembled WGS sequence"/>
</dbReference>
<evidence type="ECO:0000313" key="2">
    <source>
        <dbReference type="Proteomes" id="UP000276133"/>
    </source>
</evidence>
<evidence type="ECO:0000313" key="1">
    <source>
        <dbReference type="EMBL" id="RNA06063.1"/>
    </source>
</evidence>
<organism evidence="1 2">
    <name type="scientific">Brachionus plicatilis</name>
    <name type="common">Marine rotifer</name>
    <name type="synonym">Brachionus muelleri</name>
    <dbReference type="NCBI Taxonomy" id="10195"/>
    <lineage>
        <taxon>Eukaryota</taxon>
        <taxon>Metazoa</taxon>
        <taxon>Spiralia</taxon>
        <taxon>Gnathifera</taxon>
        <taxon>Rotifera</taxon>
        <taxon>Eurotatoria</taxon>
        <taxon>Monogononta</taxon>
        <taxon>Pseudotrocha</taxon>
        <taxon>Ploima</taxon>
        <taxon>Brachionidae</taxon>
        <taxon>Brachionus</taxon>
    </lineage>
</organism>
<gene>
    <name evidence="1" type="ORF">BpHYR1_003284</name>
</gene>
<comment type="caution">
    <text evidence="1">The sequence shown here is derived from an EMBL/GenBank/DDBJ whole genome shotgun (WGS) entry which is preliminary data.</text>
</comment>
<protein>
    <submittedName>
        <fullName evidence="1">Uncharacterized protein</fullName>
    </submittedName>
</protein>
<proteinExistence type="predicted"/>